<reference evidence="3" key="1">
    <citation type="journal article" date="2019" name="Int. J. Syst. Evol. Microbiol.">
        <title>The Global Catalogue of Microorganisms (GCM) 10K type strain sequencing project: providing services to taxonomists for standard genome sequencing and annotation.</title>
        <authorList>
            <consortium name="The Broad Institute Genomics Platform"/>
            <consortium name="The Broad Institute Genome Sequencing Center for Infectious Disease"/>
            <person name="Wu L."/>
            <person name="Ma J."/>
        </authorList>
    </citation>
    <scope>NUCLEOTIDE SEQUENCE [LARGE SCALE GENOMIC DNA]</scope>
    <source>
        <strain evidence="3">KCTC 32465</strain>
    </source>
</reference>
<evidence type="ECO:0000313" key="3">
    <source>
        <dbReference type="Proteomes" id="UP000634455"/>
    </source>
</evidence>
<keyword evidence="3" id="KW-1185">Reference proteome</keyword>
<dbReference type="RefSeq" id="WP_189639202.1">
    <property type="nucleotide sequence ID" value="NZ_BMZF01000001.1"/>
</dbReference>
<feature type="coiled-coil region" evidence="1">
    <location>
        <begin position="7"/>
        <end position="55"/>
    </location>
</feature>
<accession>A0ABQ3CUT3</accession>
<evidence type="ECO:0000313" key="2">
    <source>
        <dbReference type="EMBL" id="GHA45044.1"/>
    </source>
</evidence>
<gene>
    <name evidence="2" type="ORF">GCM10008927_07480</name>
</gene>
<dbReference type="EMBL" id="BMZF01000001">
    <property type="protein sequence ID" value="GHA45044.1"/>
    <property type="molecule type" value="Genomic_DNA"/>
</dbReference>
<proteinExistence type="predicted"/>
<sequence>MEPTQDIIDLQIKLSEAQRMMDELSDIVADQAKRLEIAERRIQMLMERAADAEAQAMNGVAIGDAKPPHW</sequence>
<protein>
    <submittedName>
        <fullName evidence="2">SlyX protein</fullName>
    </submittedName>
</protein>
<comment type="caution">
    <text evidence="2">The sequence shown here is derived from an EMBL/GenBank/DDBJ whole genome shotgun (WGS) entry which is preliminary data.</text>
</comment>
<evidence type="ECO:0000256" key="1">
    <source>
        <dbReference type="SAM" id="Coils"/>
    </source>
</evidence>
<dbReference type="Pfam" id="PF04102">
    <property type="entry name" value="SlyX"/>
    <property type="match status" value="1"/>
</dbReference>
<organism evidence="2 3">
    <name type="scientific">Paramylibacter ulvae</name>
    <dbReference type="NCBI Taxonomy" id="1651968"/>
    <lineage>
        <taxon>Bacteria</taxon>
        <taxon>Pseudomonadati</taxon>
        <taxon>Pseudomonadota</taxon>
        <taxon>Alphaproteobacteria</taxon>
        <taxon>Rhodobacterales</taxon>
        <taxon>Paracoccaceae</taxon>
        <taxon>Paramylibacter</taxon>
    </lineage>
</organism>
<dbReference type="Proteomes" id="UP000634455">
    <property type="component" value="Unassembled WGS sequence"/>
</dbReference>
<name>A0ABQ3CUT3_9RHOB</name>
<keyword evidence="1" id="KW-0175">Coiled coil</keyword>
<dbReference type="InterPro" id="IPR007236">
    <property type="entry name" value="SlyX"/>
</dbReference>